<proteinExistence type="inferred from homology"/>
<feature type="signal peptide" evidence="10">
    <location>
        <begin position="1"/>
        <end position="40"/>
    </location>
</feature>
<dbReference type="InterPro" id="IPR017853">
    <property type="entry name" value="GH"/>
</dbReference>
<dbReference type="Gene3D" id="2.60.40.10">
    <property type="entry name" value="Immunoglobulins"/>
    <property type="match status" value="1"/>
</dbReference>
<evidence type="ECO:0000256" key="9">
    <source>
        <dbReference type="ARBA" id="ARBA00023326"/>
    </source>
</evidence>
<keyword evidence="6" id="KW-0136">Cellulose degradation</keyword>
<keyword evidence="7" id="KW-0119">Carbohydrate metabolism</keyword>
<evidence type="ECO:0000259" key="11">
    <source>
        <dbReference type="SMART" id="SM01217"/>
    </source>
</evidence>
<dbReference type="InterPro" id="IPR001764">
    <property type="entry name" value="Glyco_hydro_3_N"/>
</dbReference>
<dbReference type="PANTHER" id="PTHR42715:SF2">
    <property type="entry name" value="BETA-GLUCOSIDASE F-RELATED"/>
    <property type="match status" value="1"/>
</dbReference>
<evidence type="ECO:0000256" key="1">
    <source>
        <dbReference type="ARBA" id="ARBA00000448"/>
    </source>
</evidence>
<dbReference type="InterPro" id="IPR050288">
    <property type="entry name" value="Cellulose_deg_GH3"/>
</dbReference>
<dbReference type="EMBL" id="CAJMWR010001612">
    <property type="protein sequence ID" value="CAE6430167.1"/>
    <property type="molecule type" value="Genomic_DNA"/>
</dbReference>
<evidence type="ECO:0000256" key="3">
    <source>
        <dbReference type="ARBA" id="ARBA00005336"/>
    </source>
</evidence>
<keyword evidence="5" id="KW-0378">Hydrolase</keyword>
<sequence>MGSYIGGGASLLSPNNISTSVMLPVYSLTLPLLLAQHVWGAEPNQPSNTARTWTESHDLAKKFVSKLTLEQKVNMTTGVGWEGGPCVGNIAAQPEVHWPGLCLQDSPLGIRFADRVTAFPAGINAGATWDRDMIRRRGEAMAREFKGKGVHVALGPMMNLGRVAAGGRNWEGFGADPYHVGEASYETIIGIQNEGVQACAKHYINNEQEHYRTTSSSNVDDRTQHELYAHPFLRSVMAGVASVMCSYSESLQRLYFLHGEMVSLGAYLYNHAESVLPSPSATIAGFALEGHLNPEYPSSPSVYLINGTWACENDYTQNVILKHQMGFRGYIMSDWQATHSTISAARGLDMTMPGDITFHSNDSYFGANLTAAVKNGEVTEDRVTDMAERIVAAWYLVGQDKGYPDVNFDSFRPQDPINKHVDVQEDHYKLVREMGAASTVLLKNVNDTLPLKKPITIAMIGSDAGPAQRGPNGYADRGGLDGTLAMGWGSGTAEFPYLISPLEAPQQRAKQDHTTIGWWLNDWDTVGAANAAANKGAALVFVASDSGEQYITVDRNEDDRHNLTASNNILLWASRSSGLVFLDKSLLPYTMAKKPEDYSAQVVYNDPSEQPRIPYTGGLLVDYRWFGTENIEPRYEFGLGLSYTKFEYSNLKVTRAEDALSKELIWWGGGVSGNKTGASIGAWLHDALFKVSFTVKNTGKVAGSEDPQLYINPPAGANEPPSVLRGFDKVNLESGESKTVQLVLSRYDLSIWGAQRQGWAMM</sequence>
<comment type="catalytic activity">
    <reaction evidence="1">
        <text>Hydrolysis of terminal, non-reducing beta-D-glucosyl residues with release of beta-D-glucose.</text>
        <dbReference type="EC" id="3.2.1.21"/>
    </reaction>
</comment>
<dbReference type="InterPro" id="IPR036881">
    <property type="entry name" value="Glyco_hydro_3_C_sf"/>
</dbReference>
<evidence type="ECO:0000256" key="2">
    <source>
        <dbReference type="ARBA" id="ARBA00004987"/>
    </source>
</evidence>
<dbReference type="GO" id="GO:0008422">
    <property type="term" value="F:beta-glucosidase activity"/>
    <property type="evidence" value="ECO:0007669"/>
    <property type="project" value="UniProtKB-EC"/>
</dbReference>
<name>A0A8H2XLQ9_9AGAM</name>
<dbReference type="Pfam" id="PF01915">
    <property type="entry name" value="Glyco_hydro_3_C"/>
    <property type="match status" value="1"/>
</dbReference>
<dbReference type="AlphaFoldDB" id="A0A8H2XLQ9"/>
<reference evidence="12" key="1">
    <citation type="submission" date="2021-01" db="EMBL/GenBank/DDBJ databases">
        <authorList>
            <person name="Kaushik A."/>
        </authorList>
    </citation>
    <scope>NUCLEOTIDE SEQUENCE</scope>
    <source>
        <strain evidence="12">AG1-1A</strain>
    </source>
</reference>
<dbReference type="Gene3D" id="3.20.20.300">
    <property type="entry name" value="Glycoside hydrolase, family 3, N-terminal domain"/>
    <property type="match status" value="1"/>
</dbReference>
<comment type="caution">
    <text evidence="12">The sequence shown here is derived from an EMBL/GenBank/DDBJ whole genome shotgun (WGS) entry which is preliminary data.</text>
</comment>
<dbReference type="PANTHER" id="PTHR42715">
    <property type="entry name" value="BETA-GLUCOSIDASE"/>
    <property type="match status" value="1"/>
</dbReference>
<dbReference type="GO" id="GO:0030245">
    <property type="term" value="P:cellulose catabolic process"/>
    <property type="evidence" value="ECO:0007669"/>
    <property type="project" value="UniProtKB-KW"/>
</dbReference>
<evidence type="ECO:0000256" key="8">
    <source>
        <dbReference type="ARBA" id="ARBA00023295"/>
    </source>
</evidence>
<comment type="similarity">
    <text evidence="3">Belongs to the glycosyl hydrolase 3 family.</text>
</comment>
<dbReference type="Gene3D" id="3.40.50.1700">
    <property type="entry name" value="Glycoside hydrolase family 3 C-terminal domain"/>
    <property type="match status" value="2"/>
</dbReference>
<feature type="chain" id="PRO_5034469812" description="beta-glucosidase" evidence="10">
    <location>
        <begin position="41"/>
        <end position="762"/>
    </location>
</feature>
<evidence type="ECO:0000256" key="5">
    <source>
        <dbReference type="ARBA" id="ARBA00022801"/>
    </source>
</evidence>
<accession>A0A8H2XLQ9</accession>
<evidence type="ECO:0000256" key="4">
    <source>
        <dbReference type="ARBA" id="ARBA00012744"/>
    </source>
</evidence>
<dbReference type="InterPro" id="IPR002772">
    <property type="entry name" value="Glyco_hydro_3_C"/>
</dbReference>
<dbReference type="SMART" id="SM01217">
    <property type="entry name" value="Fn3_like"/>
    <property type="match status" value="1"/>
</dbReference>
<evidence type="ECO:0000256" key="7">
    <source>
        <dbReference type="ARBA" id="ARBA00023277"/>
    </source>
</evidence>
<comment type="pathway">
    <text evidence="2">Glycan metabolism; cellulose degradation.</text>
</comment>
<evidence type="ECO:0000313" key="12">
    <source>
        <dbReference type="EMBL" id="CAE6430167.1"/>
    </source>
</evidence>
<dbReference type="InterPro" id="IPR036962">
    <property type="entry name" value="Glyco_hydro_3_N_sf"/>
</dbReference>
<evidence type="ECO:0000313" key="13">
    <source>
        <dbReference type="Proteomes" id="UP000663840"/>
    </source>
</evidence>
<feature type="domain" description="Fibronectin type III-like" evidence="11">
    <location>
        <begin position="705"/>
        <end position="762"/>
    </location>
</feature>
<dbReference type="InterPro" id="IPR013783">
    <property type="entry name" value="Ig-like_fold"/>
</dbReference>
<feature type="non-terminal residue" evidence="12">
    <location>
        <position position="762"/>
    </location>
</feature>
<dbReference type="Pfam" id="PF14310">
    <property type="entry name" value="Fn3-like"/>
    <property type="match status" value="1"/>
</dbReference>
<keyword evidence="9" id="KW-0624">Polysaccharide degradation</keyword>
<dbReference type="Proteomes" id="UP000663840">
    <property type="component" value="Unassembled WGS sequence"/>
</dbReference>
<dbReference type="InterPro" id="IPR026891">
    <property type="entry name" value="Fn3-like"/>
</dbReference>
<dbReference type="EC" id="3.2.1.21" evidence="4"/>
<keyword evidence="10" id="KW-0732">Signal</keyword>
<keyword evidence="8" id="KW-0326">Glycosidase</keyword>
<dbReference type="PRINTS" id="PR00133">
    <property type="entry name" value="GLHYDRLASE3"/>
</dbReference>
<dbReference type="Pfam" id="PF00933">
    <property type="entry name" value="Glyco_hydro_3"/>
    <property type="match status" value="1"/>
</dbReference>
<dbReference type="SUPFAM" id="SSF51445">
    <property type="entry name" value="(Trans)glycosidases"/>
    <property type="match status" value="2"/>
</dbReference>
<organism evidence="12 13">
    <name type="scientific">Rhizoctonia solani</name>
    <dbReference type="NCBI Taxonomy" id="456999"/>
    <lineage>
        <taxon>Eukaryota</taxon>
        <taxon>Fungi</taxon>
        <taxon>Dikarya</taxon>
        <taxon>Basidiomycota</taxon>
        <taxon>Agaricomycotina</taxon>
        <taxon>Agaricomycetes</taxon>
        <taxon>Cantharellales</taxon>
        <taxon>Ceratobasidiaceae</taxon>
        <taxon>Rhizoctonia</taxon>
    </lineage>
</organism>
<dbReference type="SUPFAM" id="SSF52279">
    <property type="entry name" value="Beta-D-glucan exohydrolase, C-terminal domain"/>
    <property type="match status" value="1"/>
</dbReference>
<gene>
    <name evidence="12" type="ORF">RDB_LOCUS64444</name>
</gene>
<evidence type="ECO:0000256" key="6">
    <source>
        <dbReference type="ARBA" id="ARBA00023001"/>
    </source>
</evidence>
<protein>
    <recommendedName>
        <fullName evidence="4">beta-glucosidase</fullName>
        <ecNumber evidence="4">3.2.1.21</ecNumber>
    </recommendedName>
</protein>
<evidence type="ECO:0000256" key="10">
    <source>
        <dbReference type="SAM" id="SignalP"/>
    </source>
</evidence>